<dbReference type="InterPro" id="IPR011009">
    <property type="entry name" value="Kinase-like_dom_sf"/>
</dbReference>
<dbReference type="RefSeq" id="WP_275089000.1">
    <property type="nucleotide sequence ID" value="NZ_CP119078.1"/>
</dbReference>
<name>A0ABY8ATT0_9GAMM</name>
<evidence type="ECO:0000313" key="3">
    <source>
        <dbReference type="Proteomes" id="UP001222087"/>
    </source>
</evidence>
<dbReference type="PANTHER" id="PTHR44167:SF24">
    <property type="entry name" value="SERINE_THREONINE-PROTEIN KINASE CHK2"/>
    <property type="match status" value="1"/>
</dbReference>
<dbReference type="EMBL" id="CP119078">
    <property type="protein sequence ID" value="WED43186.1"/>
    <property type="molecule type" value="Genomic_DNA"/>
</dbReference>
<organism evidence="2 3">
    <name type="scientific">Legionella cardiaca</name>
    <dbReference type="NCBI Taxonomy" id="1071983"/>
    <lineage>
        <taxon>Bacteria</taxon>
        <taxon>Pseudomonadati</taxon>
        <taxon>Pseudomonadota</taxon>
        <taxon>Gammaproteobacteria</taxon>
        <taxon>Legionellales</taxon>
        <taxon>Legionellaceae</taxon>
        <taxon>Legionella</taxon>
    </lineage>
</organism>
<dbReference type="Pfam" id="PF00069">
    <property type="entry name" value="Pkinase"/>
    <property type="match status" value="1"/>
</dbReference>
<dbReference type="PROSITE" id="PS50011">
    <property type="entry name" value="PROTEIN_KINASE_DOM"/>
    <property type="match status" value="1"/>
</dbReference>
<dbReference type="SUPFAM" id="SSF56112">
    <property type="entry name" value="Protein kinase-like (PK-like)"/>
    <property type="match status" value="1"/>
</dbReference>
<dbReference type="InterPro" id="IPR000719">
    <property type="entry name" value="Prot_kinase_dom"/>
</dbReference>
<dbReference type="Proteomes" id="UP001222087">
    <property type="component" value="Chromosome"/>
</dbReference>
<reference evidence="2 3" key="1">
    <citation type="submission" date="2023-02" db="EMBL/GenBank/DDBJ databases">
        <title>Genome Sequence of L. cardiaca H63T.</title>
        <authorList>
            <person name="Lopez A.E."/>
            <person name="Cianciotto N.P."/>
        </authorList>
    </citation>
    <scope>NUCLEOTIDE SEQUENCE [LARGE SCALE GENOMIC DNA]</scope>
    <source>
        <strain evidence="2 3">H63</strain>
    </source>
</reference>
<feature type="domain" description="Protein kinase" evidence="1">
    <location>
        <begin position="30"/>
        <end position="326"/>
    </location>
</feature>
<proteinExistence type="predicted"/>
<dbReference type="Gene3D" id="1.10.510.10">
    <property type="entry name" value="Transferase(Phosphotransferase) domain 1"/>
    <property type="match status" value="1"/>
</dbReference>
<protein>
    <recommendedName>
        <fullName evidence="1">Protein kinase domain-containing protein</fullName>
    </recommendedName>
</protein>
<dbReference type="SMART" id="SM00220">
    <property type="entry name" value="S_TKc"/>
    <property type="match status" value="1"/>
</dbReference>
<evidence type="ECO:0000313" key="2">
    <source>
        <dbReference type="EMBL" id="WED43186.1"/>
    </source>
</evidence>
<dbReference type="PANTHER" id="PTHR44167">
    <property type="entry name" value="OVARIAN-SPECIFIC SERINE/THREONINE-PROTEIN KINASE LOK-RELATED"/>
    <property type="match status" value="1"/>
</dbReference>
<accession>A0ABY8ATT0</accession>
<keyword evidence="3" id="KW-1185">Reference proteome</keyword>
<gene>
    <name evidence="2" type="ORF">PXX05_15035</name>
</gene>
<evidence type="ECO:0000259" key="1">
    <source>
        <dbReference type="PROSITE" id="PS50011"/>
    </source>
</evidence>
<sequence length="504" mass="57109">MGEIISDNKERRGTIFPVKQKDGKIIYYFSDFSESLGSGDAADVYKGYRCSLKKEAIKLTPYLIKKNDVIIQKGSPVAIKIYKNGNTPSPYRITNGLSALLSIEDRAVLIMEFIDGFEIKPDIDENPEIKKLTFEQAIDIAWQMVIGLNQLHYCNTHGPSIVHGDIKGSNLKIRITNQQETSAENGPKVKIDVLYLDDDYNKPIAESPQIAQGTPEHLALEILDGHYSEASDFFALGPLLLTLFGAKNPFKDIFKFKDKHPDMPLEALIKHYAKIGFCVDGLFAHFAIKPHASICNLLQGFIAKMVAKEKKQRPSPEAVLEFFTALRQWSLHQNREEAASYHLRLMIAANDTSWLADSTKKQLFFTFNENLQSRLISLMTAKERSQLSQLLKTKQVFSSSVLSKLATLILQDVNQEFSNHSPLYMAFFKHAAPCVELRWLLDCFENKDYAEYFSPKNIHLRKVLKDCKQQALAPVISIIVDKLAILSKAHEIQAESLEIQYDFV</sequence>